<evidence type="ECO:0000313" key="2">
    <source>
        <dbReference type="EMBL" id="KXZ46156.1"/>
    </source>
</evidence>
<gene>
    <name evidence="2" type="ORF">GPECTOR_46g225</name>
</gene>
<keyword evidence="1" id="KW-1133">Transmembrane helix</keyword>
<reference evidence="3" key="1">
    <citation type="journal article" date="2016" name="Nat. Commun.">
        <title>The Gonium pectorale genome demonstrates co-option of cell cycle regulation during the evolution of multicellularity.</title>
        <authorList>
            <person name="Hanschen E.R."/>
            <person name="Marriage T.N."/>
            <person name="Ferris P.J."/>
            <person name="Hamaji T."/>
            <person name="Toyoda A."/>
            <person name="Fujiyama A."/>
            <person name="Neme R."/>
            <person name="Noguchi H."/>
            <person name="Minakuchi Y."/>
            <person name="Suzuki M."/>
            <person name="Kawai-Toyooka H."/>
            <person name="Smith D.R."/>
            <person name="Sparks H."/>
            <person name="Anderson J."/>
            <person name="Bakaric R."/>
            <person name="Luria V."/>
            <person name="Karger A."/>
            <person name="Kirschner M.W."/>
            <person name="Durand P.M."/>
            <person name="Michod R.E."/>
            <person name="Nozaki H."/>
            <person name="Olson B.J."/>
        </authorList>
    </citation>
    <scope>NUCLEOTIDE SEQUENCE [LARGE SCALE GENOMIC DNA]</scope>
    <source>
        <strain evidence="3">NIES-2863</strain>
    </source>
</reference>
<evidence type="ECO:0000313" key="3">
    <source>
        <dbReference type="Proteomes" id="UP000075714"/>
    </source>
</evidence>
<protein>
    <submittedName>
        <fullName evidence="2">Uncharacterized protein</fullName>
    </submittedName>
</protein>
<dbReference type="EMBL" id="LSYV01000047">
    <property type="protein sequence ID" value="KXZ46156.1"/>
    <property type="molecule type" value="Genomic_DNA"/>
</dbReference>
<feature type="transmembrane region" description="Helical" evidence="1">
    <location>
        <begin position="25"/>
        <end position="45"/>
    </location>
</feature>
<keyword evidence="3" id="KW-1185">Reference proteome</keyword>
<name>A0A150G8G7_GONPE</name>
<comment type="caution">
    <text evidence="2">The sequence shown here is derived from an EMBL/GenBank/DDBJ whole genome shotgun (WGS) entry which is preliminary data.</text>
</comment>
<feature type="transmembrane region" description="Helical" evidence="1">
    <location>
        <begin position="52"/>
        <end position="76"/>
    </location>
</feature>
<dbReference type="Proteomes" id="UP000075714">
    <property type="component" value="Unassembled WGS sequence"/>
</dbReference>
<dbReference type="AlphaFoldDB" id="A0A150G8G7"/>
<keyword evidence="1" id="KW-0472">Membrane</keyword>
<accession>A0A150G8G7</accession>
<organism evidence="2 3">
    <name type="scientific">Gonium pectorale</name>
    <name type="common">Green alga</name>
    <dbReference type="NCBI Taxonomy" id="33097"/>
    <lineage>
        <taxon>Eukaryota</taxon>
        <taxon>Viridiplantae</taxon>
        <taxon>Chlorophyta</taxon>
        <taxon>core chlorophytes</taxon>
        <taxon>Chlorophyceae</taxon>
        <taxon>CS clade</taxon>
        <taxon>Chlamydomonadales</taxon>
        <taxon>Volvocaceae</taxon>
        <taxon>Gonium</taxon>
    </lineage>
</organism>
<evidence type="ECO:0000256" key="1">
    <source>
        <dbReference type="SAM" id="Phobius"/>
    </source>
</evidence>
<keyword evidence="1" id="KW-0812">Transmembrane</keyword>
<proteinExistence type="predicted"/>
<sequence length="77" mass="8278">MGLVTFSLLLGAALATAPLWFPLLLFVTFLPGFAHIVLGLIALLTAPLWIPLVIIGIPIVIITSPIWSFLLVLAIIF</sequence>